<evidence type="ECO:0000256" key="4">
    <source>
        <dbReference type="ARBA" id="ARBA00022989"/>
    </source>
</evidence>
<dbReference type="EMBL" id="NCKW01001671">
    <property type="protein sequence ID" value="POM79382.1"/>
    <property type="molecule type" value="Genomic_DNA"/>
</dbReference>
<dbReference type="AlphaFoldDB" id="A0A2P4YNJ1"/>
<keyword evidence="9" id="KW-1185">Reference proteome</keyword>
<evidence type="ECO:0000256" key="1">
    <source>
        <dbReference type="ARBA" id="ARBA00004141"/>
    </source>
</evidence>
<keyword evidence="2" id="KW-0813">Transport</keyword>
<gene>
    <name evidence="8" type="ORF">PHPALM_2967</name>
</gene>
<name>A0A2P4YNJ1_9STRA</name>
<sequence>MLVFITTLWVTEALPYFATALLVPPLVVFLHILNDKAHPNNLLTAKQSAKEVMSMLVNHTTILIMGGYAISAAFAKCQIELYIAAFLQRRFKKSPNLFLLAIMLMGLFLSMWISNHTAPVLCVSVLLPIIRDFPTDSTYVKTLLIGLAFACNLGGMMTPISSLQNTLAVSFLEKAGYTVTF</sequence>
<feature type="domain" description="Citrate transporter-like" evidence="7">
    <location>
        <begin position="7"/>
        <end position="176"/>
    </location>
</feature>
<dbReference type="GO" id="GO:0006797">
    <property type="term" value="P:polyphosphate metabolic process"/>
    <property type="evidence" value="ECO:0007669"/>
    <property type="project" value="TreeGrafter"/>
</dbReference>
<dbReference type="OrthoDB" id="6493944at2759"/>
<protein>
    <submittedName>
        <fullName evidence="8">Divalent anion:Na symporter (DASS) family protein</fullName>
    </submittedName>
</protein>
<keyword evidence="3 6" id="KW-0812">Transmembrane</keyword>
<dbReference type="PANTHER" id="PTHR10283:SF92">
    <property type="entry name" value="LOW-AFFINITY PHOSPHATE TRANSPORTER PHO91"/>
    <property type="match status" value="1"/>
</dbReference>
<evidence type="ECO:0000313" key="9">
    <source>
        <dbReference type="Proteomes" id="UP000237271"/>
    </source>
</evidence>
<dbReference type="GO" id="GO:0006817">
    <property type="term" value="P:phosphate ion transport"/>
    <property type="evidence" value="ECO:0007669"/>
    <property type="project" value="TreeGrafter"/>
</dbReference>
<proteinExistence type="predicted"/>
<dbReference type="GO" id="GO:0005315">
    <property type="term" value="F:phosphate transmembrane transporter activity"/>
    <property type="evidence" value="ECO:0007669"/>
    <property type="project" value="TreeGrafter"/>
</dbReference>
<evidence type="ECO:0000256" key="2">
    <source>
        <dbReference type="ARBA" id="ARBA00022448"/>
    </source>
</evidence>
<feature type="transmembrane region" description="Helical" evidence="6">
    <location>
        <begin position="53"/>
        <end position="75"/>
    </location>
</feature>
<comment type="subcellular location">
    <subcellularLocation>
        <location evidence="1">Membrane</location>
        <topology evidence="1">Multi-pass membrane protein</topology>
    </subcellularLocation>
</comment>
<evidence type="ECO:0000256" key="6">
    <source>
        <dbReference type="SAM" id="Phobius"/>
    </source>
</evidence>
<dbReference type="GO" id="GO:0005886">
    <property type="term" value="C:plasma membrane"/>
    <property type="evidence" value="ECO:0007669"/>
    <property type="project" value="TreeGrafter"/>
</dbReference>
<dbReference type="Pfam" id="PF03600">
    <property type="entry name" value="CitMHS"/>
    <property type="match status" value="1"/>
</dbReference>
<dbReference type="Proteomes" id="UP000237271">
    <property type="component" value="Unassembled WGS sequence"/>
</dbReference>
<keyword evidence="5 6" id="KW-0472">Membrane</keyword>
<evidence type="ECO:0000256" key="5">
    <source>
        <dbReference type="ARBA" id="ARBA00023136"/>
    </source>
</evidence>
<dbReference type="PANTHER" id="PTHR10283">
    <property type="entry name" value="SOLUTE CARRIER FAMILY 13 MEMBER"/>
    <property type="match status" value="1"/>
</dbReference>
<reference evidence="8 9" key="1">
    <citation type="journal article" date="2017" name="Genome Biol. Evol.">
        <title>Phytophthora megakarya and P. palmivora, closely related causal agents of cacao black pod rot, underwent increases in genome sizes and gene numbers by different mechanisms.</title>
        <authorList>
            <person name="Ali S.S."/>
            <person name="Shao J."/>
            <person name="Lary D.J."/>
            <person name="Kronmiller B."/>
            <person name="Shen D."/>
            <person name="Strem M.D."/>
            <person name="Amoako-Attah I."/>
            <person name="Akrofi A.Y."/>
            <person name="Begoude B.A."/>
            <person name="Ten Hoopen G.M."/>
            <person name="Coulibaly K."/>
            <person name="Kebe B.I."/>
            <person name="Melnick R.L."/>
            <person name="Guiltinan M.J."/>
            <person name="Tyler B.M."/>
            <person name="Meinhardt L.W."/>
            <person name="Bailey B.A."/>
        </authorList>
    </citation>
    <scope>NUCLEOTIDE SEQUENCE [LARGE SCALE GENOMIC DNA]</scope>
    <source>
        <strain evidence="9">sbr112.9</strain>
    </source>
</reference>
<organism evidence="8 9">
    <name type="scientific">Phytophthora palmivora</name>
    <dbReference type="NCBI Taxonomy" id="4796"/>
    <lineage>
        <taxon>Eukaryota</taxon>
        <taxon>Sar</taxon>
        <taxon>Stramenopiles</taxon>
        <taxon>Oomycota</taxon>
        <taxon>Peronosporomycetes</taxon>
        <taxon>Peronosporales</taxon>
        <taxon>Peronosporaceae</taxon>
        <taxon>Phytophthora</taxon>
    </lineage>
</organism>
<accession>A0A2P4YNJ1</accession>
<evidence type="ECO:0000313" key="8">
    <source>
        <dbReference type="EMBL" id="POM79382.1"/>
    </source>
</evidence>
<feature type="transmembrane region" description="Helical" evidence="6">
    <location>
        <begin position="12"/>
        <end position="33"/>
    </location>
</feature>
<feature type="non-terminal residue" evidence="8">
    <location>
        <position position="181"/>
    </location>
</feature>
<evidence type="ECO:0000256" key="3">
    <source>
        <dbReference type="ARBA" id="ARBA00022692"/>
    </source>
</evidence>
<comment type="caution">
    <text evidence="8">The sequence shown here is derived from an EMBL/GenBank/DDBJ whole genome shotgun (WGS) entry which is preliminary data.</text>
</comment>
<keyword evidence="4 6" id="KW-1133">Transmembrane helix</keyword>
<feature type="transmembrane region" description="Helical" evidence="6">
    <location>
        <begin position="96"/>
        <end position="114"/>
    </location>
</feature>
<dbReference type="InterPro" id="IPR004680">
    <property type="entry name" value="Cit_transptr-like_dom"/>
</dbReference>
<evidence type="ECO:0000259" key="7">
    <source>
        <dbReference type="Pfam" id="PF03600"/>
    </source>
</evidence>